<dbReference type="KEGG" id="aup:AsAng_0008810"/>
<organism evidence="1 2">
    <name type="scientific">Aureispira anguillae</name>
    <dbReference type="NCBI Taxonomy" id="2864201"/>
    <lineage>
        <taxon>Bacteria</taxon>
        <taxon>Pseudomonadati</taxon>
        <taxon>Bacteroidota</taxon>
        <taxon>Saprospiria</taxon>
        <taxon>Saprospirales</taxon>
        <taxon>Saprospiraceae</taxon>
        <taxon>Aureispira</taxon>
    </lineage>
</organism>
<accession>A0A915YBS0</accession>
<dbReference type="AlphaFoldDB" id="A0A915YBS0"/>
<name>A0A915YBS0_9BACT</name>
<reference evidence="1" key="1">
    <citation type="submission" date="2022-09" db="EMBL/GenBank/DDBJ databases">
        <title>Aureispira anguillicida sp. nov., isolated from Leptocephalus of Japanese eel Anguilla japonica.</title>
        <authorList>
            <person name="Yuasa K."/>
            <person name="Mekata T."/>
            <person name="Ikunari K."/>
        </authorList>
    </citation>
    <scope>NUCLEOTIDE SEQUENCE</scope>
    <source>
        <strain evidence="1">EL160426</strain>
    </source>
</reference>
<keyword evidence="2" id="KW-1185">Reference proteome</keyword>
<proteinExistence type="predicted"/>
<dbReference type="Proteomes" id="UP001060919">
    <property type="component" value="Chromosome"/>
</dbReference>
<protein>
    <submittedName>
        <fullName evidence="1">Uncharacterized protein</fullName>
    </submittedName>
</protein>
<dbReference type="EMBL" id="AP026867">
    <property type="protein sequence ID" value="BDS10173.1"/>
    <property type="molecule type" value="Genomic_DNA"/>
</dbReference>
<gene>
    <name evidence="1" type="ORF">AsAng_0008810</name>
</gene>
<evidence type="ECO:0000313" key="1">
    <source>
        <dbReference type="EMBL" id="BDS10173.1"/>
    </source>
</evidence>
<sequence>MTTELKIALGRVKEGDIKRLKTRMDFNSFIKVPPQNYNV</sequence>
<evidence type="ECO:0000313" key="2">
    <source>
        <dbReference type="Proteomes" id="UP001060919"/>
    </source>
</evidence>